<dbReference type="SUPFAM" id="SSF48371">
    <property type="entry name" value="ARM repeat"/>
    <property type="match status" value="1"/>
</dbReference>
<dbReference type="PANTHER" id="PTHR21663">
    <property type="entry name" value="HYPOTHETICAL HEAT DOMAIN-CONTAINING"/>
    <property type="match status" value="1"/>
</dbReference>
<organism evidence="2 3">
    <name type="scientific">Molorchus minor</name>
    <dbReference type="NCBI Taxonomy" id="1323400"/>
    <lineage>
        <taxon>Eukaryota</taxon>
        <taxon>Metazoa</taxon>
        <taxon>Ecdysozoa</taxon>
        <taxon>Arthropoda</taxon>
        <taxon>Hexapoda</taxon>
        <taxon>Insecta</taxon>
        <taxon>Pterygota</taxon>
        <taxon>Neoptera</taxon>
        <taxon>Endopterygota</taxon>
        <taxon>Coleoptera</taxon>
        <taxon>Polyphaga</taxon>
        <taxon>Cucujiformia</taxon>
        <taxon>Chrysomeloidea</taxon>
        <taxon>Cerambycidae</taxon>
        <taxon>Lamiinae</taxon>
        <taxon>Monochamini</taxon>
        <taxon>Molorchus</taxon>
    </lineage>
</organism>
<dbReference type="PANTHER" id="PTHR21663:SF0">
    <property type="entry name" value="HEAT REPEAT-CONTAINING PROTEIN 5B"/>
    <property type="match status" value="1"/>
</dbReference>
<dbReference type="InterPro" id="IPR011989">
    <property type="entry name" value="ARM-like"/>
</dbReference>
<comment type="caution">
    <text evidence="2">The sequence shown here is derived from an EMBL/GenBank/DDBJ whole genome shotgun (WGS) entry which is preliminary data.</text>
</comment>
<comment type="similarity">
    <text evidence="1">Belongs to the HEATR5 family.</text>
</comment>
<dbReference type="Pfam" id="PF25468">
    <property type="entry name" value="HEAT_HEATR5A"/>
    <property type="match status" value="1"/>
</dbReference>
<evidence type="ECO:0000256" key="1">
    <source>
        <dbReference type="ARBA" id="ARBA00008304"/>
    </source>
</evidence>
<dbReference type="Gene3D" id="1.25.10.10">
    <property type="entry name" value="Leucine-rich Repeat Variant"/>
    <property type="match status" value="1"/>
</dbReference>
<dbReference type="Proteomes" id="UP001162164">
    <property type="component" value="Unassembled WGS sequence"/>
</dbReference>
<dbReference type="Pfam" id="PF20210">
    <property type="entry name" value="Laa1_Sip1_HTR5"/>
    <property type="match status" value="1"/>
</dbReference>
<evidence type="ECO:0000313" key="2">
    <source>
        <dbReference type="EMBL" id="KAJ8983314.1"/>
    </source>
</evidence>
<evidence type="ECO:0008006" key="4">
    <source>
        <dbReference type="Google" id="ProtNLM"/>
    </source>
</evidence>
<dbReference type="InterPro" id="IPR016024">
    <property type="entry name" value="ARM-type_fold"/>
</dbReference>
<evidence type="ECO:0000313" key="3">
    <source>
        <dbReference type="Proteomes" id="UP001162164"/>
    </source>
</evidence>
<gene>
    <name evidence="2" type="ORF">NQ317_010852</name>
</gene>
<dbReference type="InterPro" id="IPR046837">
    <property type="entry name" value="Laa1/Sip1/HEATR5-like_HEAT"/>
</dbReference>
<proteinExistence type="inferred from homology"/>
<keyword evidence="3" id="KW-1185">Reference proteome</keyword>
<sequence length="778" mass="86493">MQMTKGKSDFLALHLSDLIRMAFIAATSDSDPLRLEGLKTLQDIIEKFAKVPEPEFPGHLLLEQFQAQVGAALRPAFSPNTSSLVTAAACEVCSTWIGSNVVRDLNDLKRVHQLLVSSLTKLQTKNSMNQLYNESLSTLEKLAILKAWAEVYIVAMKANESLPVMYLLNSSNNNNEFNDFEHSRESLLTLVQPELVSLSQYWLAALRDHALLSLPCEFSSQLPHDGGAFYTNETMESARPYYVSSWPPILHAAALWLNSENFTDAKSETSDDNALNNNKSFGSSSDKFHLLFGICMEALCSPHSVEPLESIITCLQALYTLLDTEYSRHLLISNRLMAIELCNVLHRLILTRDNHVCQLLCLEVLKQIIKAAREELDQKEKSKTVDDTETDIPILGEGGETGKLIPGKSLVFAVLEVCLCILIRQLPSLSPSPNLTLVNSLRLMQSSKQSGQLLAASVTCMEGLHRLCSPKGAISILPTVLYLTTGLIKEVASKNINDVTILANNPAIQAALRCLKILATDPYSKHQEIGDNWQKLLQSALAKTIDLAKTGSEETKLDEVTMMLTIAVFVLHAPSKVVTAPSLQYPCINHLRQCLENPNPLVRLKCVKTLKSLFAHQDRTVATPYIHTLAPQLVEFLYSDSAKKLYSEDELSVTVETIVTVESLIELAEPHNRIQMLTLLVPVLVSYLLVEPNATAVNKYSQSLHEVSLQWLMKIGPKYGQEFKKLMTQMEGLRIKLETAVRSSQLKHNKTKNSASIMQPTSCHTPTIKLKTDFSNFS</sequence>
<reference evidence="2" key="1">
    <citation type="journal article" date="2023" name="Insect Mol. Biol.">
        <title>Genome sequencing provides insights into the evolution of gene families encoding plant cell wall-degrading enzymes in longhorned beetles.</title>
        <authorList>
            <person name="Shin N.R."/>
            <person name="Okamura Y."/>
            <person name="Kirsch R."/>
            <person name="Pauchet Y."/>
        </authorList>
    </citation>
    <scope>NUCLEOTIDE SEQUENCE</scope>
    <source>
        <strain evidence="2">MMC_N1</strain>
    </source>
</reference>
<dbReference type="EMBL" id="JAPWTJ010000080">
    <property type="protein sequence ID" value="KAJ8983314.1"/>
    <property type="molecule type" value="Genomic_DNA"/>
</dbReference>
<name>A0ABQ9JYX7_9CUCU</name>
<accession>A0ABQ9JYX7</accession>
<protein>
    <recommendedName>
        <fullName evidence="4">HEAT repeat-containing protein 5B</fullName>
    </recommendedName>
</protein>
<dbReference type="InterPro" id="IPR040108">
    <property type="entry name" value="Laa1/Sip1/HEATR5"/>
</dbReference>